<evidence type="ECO:0000256" key="1">
    <source>
        <dbReference type="SAM" id="MobiDB-lite"/>
    </source>
</evidence>
<dbReference type="Pfam" id="PF06527">
    <property type="entry name" value="TniQ"/>
    <property type="match status" value="1"/>
</dbReference>
<evidence type="ECO:0000259" key="2">
    <source>
        <dbReference type="Pfam" id="PF06527"/>
    </source>
</evidence>
<name>A0A6B9FMQ4_9HYPH</name>
<sequence>MKTVRDRLVARAVPAPGQTLHAFVLRLAEANAHPGSAWIRRIAGLPPTFASRPCDLTGLEAALGGAVPAAELAALASWPGLDGRIGVEGARVSPSLVDLARARICPTCLAEGHRPRPAWDCRLLVACTRHGLRLVDRCPDCARSLSWDRPSAGRCRCRADLATAPVVPAAAGALPLLVALEGLLGGDGLSEGPQGLPPVPTFDAAARLAWFAGTASDAGGDWRSRFISRPDAAETEAVLERAAAALLEWPAGVAPWLDGIQARHGEEGLRRTMLRMRAALDDVVFRGFVDEVRRQLSKWPGRPAKGWAAVRGEELAPTWLDATATATRLGTTAAKVATMLEAGHLVGRSRRVGGRREFRICAGSVARTGDRLAVTLAPDAAAARLGISRHALEDLRRAGLLAIVRPPCGNGISCAYSPDEVDGLVARIEAVATPRCPSGVISLSRVNLSKHRKLSEIIRGILQGACPVYRLPGLDCRSSLACFGVALDTVWGTRFHEDGSRSLDVRRAAEALGVATRMVPVLVRAGCLLAACDESNGRLSRNGVDERSVQSFRRDYVMAGALARRHATNTRTVGRLLREAGIAPVVRSNVTLGISAVWRTTDVAGFRIRDGSRRNTGAPASGERRKTDRGYPVSGPASWRVPCRRTG</sequence>
<proteinExistence type="predicted"/>
<evidence type="ECO:0000313" key="4">
    <source>
        <dbReference type="Proteomes" id="UP000012488"/>
    </source>
</evidence>
<feature type="region of interest" description="Disordered" evidence="1">
    <location>
        <begin position="609"/>
        <end position="647"/>
    </location>
</feature>
<dbReference type="OrthoDB" id="7970250at2"/>
<dbReference type="RefSeq" id="WP_039892270.1">
    <property type="nucleotide sequence ID" value="NZ_CP043538.1"/>
</dbReference>
<dbReference type="Proteomes" id="UP000012488">
    <property type="component" value="Chromosome"/>
</dbReference>
<dbReference type="AlphaFoldDB" id="A0A6B9FMQ4"/>
<reference evidence="3 4" key="1">
    <citation type="journal article" date="2012" name="Genet. Mol. Biol.">
        <title>Analysis of 16S rRNA and mxaF genes revealing insights into Methylobacterium niche-specific plant association.</title>
        <authorList>
            <person name="Dourado M.N."/>
            <person name="Andreote F.D."/>
            <person name="Dini-Andreote F."/>
            <person name="Conti R."/>
            <person name="Araujo J.M."/>
            <person name="Araujo W.L."/>
        </authorList>
    </citation>
    <scope>NUCLEOTIDE SEQUENCE [LARGE SCALE GENOMIC DNA]</scope>
    <source>
        <strain evidence="3 4">SR1.6/6</strain>
    </source>
</reference>
<gene>
    <name evidence="3" type="ORF">MMSR116_14730</name>
</gene>
<dbReference type="InterPro" id="IPR009492">
    <property type="entry name" value="TniQ"/>
</dbReference>
<evidence type="ECO:0000313" key="3">
    <source>
        <dbReference type="EMBL" id="QGY02996.1"/>
    </source>
</evidence>
<accession>A0A6B9FMQ4</accession>
<organism evidence="3 4">
    <name type="scientific">Methylobacterium mesophilicum SR1.6/6</name>
    <dbReference type="NCBI Taxonomy" id="908290"/>
    <lineage>
        <taxon>Bacteria</taxon>
        <taxon>Pseudomonadati</taxon>
        <taxon>Pseudomonadota</taxon>
        <taxon>Alphaproteobacteria</taxon>
        <taxon>Hyphomicrobiales</taxon>
        <taxon>Methylobacteriaceae</taxon>
        <taxon>Methylobacterium</taxon>
    </lineage>
</organism>
<dbReference type="EMBL" id="CP043538">
    <property type="protein sequence ID" value="QGY02996.1"/>
    <property type="molecule type" value="Genomic_DNA"/>
</dbReference>
<reference evidence="3 4" key="2">
    <citation type="journal article" date="2013" name="Genome Announc.">
        <title>Draft Genome Sequence of Methylobacterium mesophilicum Strain SR1.6/6, Isolated from Citrus sinensis.</title>
        <authorList>
            <person name="Marinho Almeida D."/>
            <person name="Dini-Andreote F."/>
            <person name="Camargo Neves A.A."/>
            <person name="Juca Ramos R.T."/>
            <person name="Andreote F.D."/>
            <person name="Carneiro A.R."/>
            <person name="Oliveira de Souza Lima A."/>
            <person name="Caracciolo Gomes de Sa P.H."/>
            <person name="Ribeiro Barbosa M.S."/>
            <person name="Araujo W.L."/>
            <person name="Silva A."/>
        </authorList>
    </citation>
    <scope>NUCLEOTIDE SEQUENCE [LARGE SCALE GENOMIC DNA]</scope>
    <source>
        <strain evidence="3 4">SR1.6/6</strain>
    </source>
</reference>
<feature type="domain" description="TniQ" evidence="2">
    <location>
        <begin position="11"/>
        <end position="134"/>
    </location>
</feature>
<protein>
    <recommendedName>
        <fullName evidence="2">TniQ domain-containing protein</fullName>
    </recommendedName>
</protein>
<dbReference type="KEGG" id="mmes:MMSR116_14730"/>